<dbReference type="EMBL" id="JADKNH010000025">
    <property type="protein sequence ID" value="MBF4695965.1"/>
    <property type="molecule type" value="Genomic_DNA"/>
</dbReference>
<evidence type="ECO:0000259" key="3">
    <source>
        <dbReference type="Pfam" id="PF00210"/>
    </source>
</evidence>
<dbReference type="PRINTS" id="PR01346">
    <property type="entry name" value="HELNAPAPROT"/>
</dbReference>
<evidence type="ECO:0000256" key="2">
    <source>
        <dbReference type="RuleBase" id="RU003875"/>
    </source>
</evidence>
<dbReference type="PIRSF" id="PIRSF005900">
    <property type="entry name" value="Dps"/>
    <property type="match status" value="1"/>
</dbReference>
<dbReference type="Gene3D" id="1.20.1260.10">
    <property type="match status" value="1"/>
</dbReference>
<organism evidence="4 5">
    <name type="scientific">Fusibacter ferrireducens</name>
    <dbReference type="NCBI Taxonomy" id="2785058"/>
    <lineage>
        <taxon>Bacteria</taxon>
        <taxon>Bacillati</taxon>
        <taxon>Bacillota</taxon>
        <taxon>Clostridia</taxon>
        <taxon>Eubacteriales</taxon>
        <taxon>Eubacteriales Family XII. Incertae Sedis</taxon>
        <taxon>Fusibacter</taxon>
    </lineage>
</organism>
<gene>
    <name evidence="4" type="ORF">ISU02_22940</name>
</gene>
<feature type="domain" description="Ferritin/DPS" evidence="3">
    <location>
        <begin position="5"/>
        <end position="142"/>
    </location>
</feature>
<dbReference type="RefSeq" id="WP_194704200.1">
    <property type="nucleotide sequence ID" value="NZ_JADKNH010000025.1"/>
</dbReference>
<dbReference type="CDD" id="cd01043">
    <property type="entry name" value="DPS"/>
    <property type="match status" value="1"/>
</dbReference>
<dbReference type="PANTHER" id="PTHR42932:SF1">
    <property type="entry name" value="GENERAL STRESS PROTEIN 20U"/>
    <property type="match status" value="1"/>
</dbReference>
<dbReference type="InterPro" id="IPR002177">
    <property type="entry name" value="DPS_DNA-bd"/>
</dbReference>
<sequence length="144" mass="16903">MNKTDQMNLYLADLAVMNIKLHNLHWHVVGVNFFAIHNFTESLYDDFFSKFDDVAEQLKIKGVTPLTRLKDYLEITSIEELEPKNFSTKEVLNILLDDLNHFKKQALSIRQLAIEEDDFSTANMFEEHITGFEKNLWFLSSMNK</sequence>
<comment type="caution">
    <text evidence="4">The sequence shown here is derived from an EMBL/GenBank/DDBJ whole genome shotgun (WGS) entry which is preliminary data.</text>
</comment>
<accession>A0ABR9ZZU2</accession>
<proteinExistence type="inferred from homology"/>
<dbReference type="Proteomes" id="UP000614200">
    <property type="component" value="Unassembled WGS sequence"/>
</dbReference>
<dbReference type="PANTHER" id="PTHR42932">
    <property type="entry name" value="GENERAL STRESS PROTEIN 20U"/>
    <property type="match status" value="1"/>
</dbReference>
<dbReference type="InterPro" id="IPR008331">
    <property type="entry name" value="Ferritin_DPS_dom"/>
</dbReference>
<protein>
    <submittedName>
        <fullName evidence="4">DNA starvation/stationary phase protection protein</fullName>
    </submittedName>
</protein>
<dbReference type="Pfam" id="PF00210">
    <property type="entry name" value="Ferritin"/>
    <property type="match status" value="1"/>
</dbReference>
<comment type="similarity">
    <text evidence="1 2">Belongs to the Dps family.</text>
</comment>
<evidence type="ECO:0000313" key="5">
    <source>
        <dbReference type="Proteomes" id="UP000614200"/>
    </source>
</evidence>
<dbReference type="SUPFAM" id="SSF47240">
    <property type="entry name" value="Ferritin-like"/>
    <property type="match status" value="1"/>
</dbReference>
<reference evidence="4 5" key="1">
    <citation type="submission" date="2020-11" db="EMBL/GenBank/DDBJ databases">
        <title>Fusibacter basophilias sp. nov.</title>
        <authorList>
            <person name="Qiu D."/>
        </authorList>
    </citation>
    <scope>NUCLEOTIDE SEQUENCE [LARGE SCALE GENOMIC DNA]</scope>
    <source>
        <strain evidence="4 5">Q10-2</strain>
    </source>
</reference>
<name>A0ABR9ZZU2_9FIRM</name>
<evidence type="ECO:0000313" key="4">
    <source>
        <dbReference type="EMBL" id="MBF4695965.1"/>
    </source>
</evidence>
<dbReference type="InterPro" id="IPR012347">
    <property type="entry name" value="Ferritin-like"/>
</dbReference>
<evidence type="ECO:0000256" key="1">
    <source>
        <dbReference type="ARBA" id="ARBA00009497"/>
    </source>
</evidence>
<dbReference type="InterPro" id="IPR009078">
    <property type="entry name" value="Ferritin-like_SF"/>
</dbReference>
<keyword evidence="5" id="KW-1185">Reference proteome</keyword>